<organism evidence="1 2">
    <name type="scientific">Mucilaginibacter mali</name>
    <dbReference type="NCBI Taxonomy" id="2740462"/>
    <lineage>
        <taxon>Bacteria</taxon>
        <taxon>Pseudomonadati</taxon>
        <taxon>Bacteroidota</taxon>
        <taxon>Sphingobacteriia</taxon>
        <taxon>Sphingobacteriales</taxon>
        <taxon>Sphingobacteriaceae</taxon>
        <taxon>Mucilaginibacter</taxon>
    </lineage>
</organism>
<evidence type="ECO:0000313" key="2">
    <source>
        <dbReference type="Proteomes" id="UP000505355"/>
    </source>
</evidence>
<keyword evidence="2" id="KW-1185">Reference proteome</keyword>
<dbReference type="KEGG" id="mmab:HQ865_20425"/>
<evidence type="ECO:0000313" key="1">
    <source>
        <dbReference type="EMBL" id="QKJ32028.1"/>
    </source>
</evidence>
<proteinExistence type="predicted"/>
<accession>A0A7D4PVZ4</accession>
<reference evidence="1 2" key="1">
    <citation type="submission" date="2020-05" db="EMBL/GenBank/DDBJ databases">
        <title>Mucilaginibacter mali sp. nov.</title>
        <authorList>
            <person name="Kim H.S."/>
            <person name="Lee K.C."/>
            <person name="Suh M.K."/>
            <person name="Kim J.-S."/>
            <person name="Han K.-I."/>
            <person name="Eom M.K."/>
            <person name="Shin Y.K."/>
            <person name="Lee J.-S."/>
        </authorList>
    </citation>
    <scope>NUCLEOTIDE SEQUENCE [LARGE SCALE GENOMIC DNA]</scope>
    <source>
        <strain evidence="1 2">G2-14</strain>
    </source>
</reference>
<sequence length="73" mass="7975">MATCAVCGGIKIVIDNDTTKNPPSFYRINGTLSNFGIPESTAFPINVNLDWRKDTSALKAGNYIIVSNISIRR</sequence>
<dbReference type="EMBL" id="CP054139">
    <property type="protein sequence ID" value="QKJ32028.1"/>
    <property type="molecule type" value="Genomic_DNA"/>
</dbReference>
<name>A0A7D4PVZ4_9SPHI</name>
<dbReference type="Proteomes" id="UP000505355">
    <property type="component" value="Chromosome"/>
</dbReference>
<protein>
    <submittedName>
        <fullName evidence="1">Uncharacterized protein</fullName>
    </submittedName>
</protein>
<dbReference type="RefSeq" id="WP_173416680.1">
    <property type="nucleotide sequence ID" value="NZ_CP054139.1"/>
</dbReference>
<dbReference type="AlphaFoldDB" id="A0A7D4PVZ4"/>
<gene>
    <name evidence="1" type="ORF">HQ865_20425</name>
</gene>